<dbReference type="InterPro" id="IPR017441">
    <property type="entry name" value="Protein_kinase_ATP_BS"/>
</dbReference>
<evidence type="ECO:0000256" key="1">
    <source>
        <dbReference type="ARBA" id="ARBA00012513"/>
    </source>
</evidence>
<evidence type="ECO:0000256" key="5">
    <source>
        <dbReference type="SAM" id="MobiDB-lite"/>
    </source>
</evidence>
<keyword evidence="3 4" id="KW-0067">ATP-binding</keyword>
<dbReference type="GO" id="GO:0005524">
    <property type="term" value="F:ATP binding"/>
    <property type="evidence" value="ECO:0007669"/>
    <property type="project" value="UniProtKB-UniRule"/>
</dbReference>
<evidence type="ECO:0000313" key="8">
    <source>
        <dbReference type="Proteomes" id="UP000614601"/>
    </source>
</evidence>
<feature type="region of interest" description="Disordered" evidence="5">
    <location>
        <begin position="768"/>
        <end position="797"/>
    </location>
</feature>
<dbReference type="Proteomes" id="UP000614601">
    <property type="component" value="Unassembled WGS sequence"/>
</dbReference>
<dbReference type="SMART" id="SM00220">
    <property type="entry name" value="S_TKc"/>
    <property type="match status" value="1"/>
</dbReference>
<protein>
    <recommendedName>
        <fullName evidence="1">non-specific serine/threonine protein kinase</fullName>
        <ecNumber evidence="1">2.7.11.1</ecNumber>
    </recommendedName>
</protein>
<dbReference type="OrthoDB" id="5979581at2759"/>
<dbReference type="PROSITE" id="PS00107">
    <property type="entry name" value="PROTEIN_KINASE_ATP"/>
    <property type="match status" value="1"/>
</dbReference>
<sequence>MTKVKKTLRSFKPKFARGFDAPPYFEYGAILDYKYKIQDLLGQGAFGQVFKVKNLETKQVVAVKVEPRDHQNKLGNEAKLLTLLKHVKGVPDLLDSGIVADFSYMVMPVLGVNIYDLQKCMENQRFDVAFCCDIFLQLLDSLEAMHTAGYLHLDIKPNNFCLGYTPSVRNKVFLIDFGLATCYVEADGTRKKKREFVAFRGTSRYSSMRIHKNCDPAPCDDLVALLFSTVDMMEGDLPWLGDEPERKIVSLKGKEFFGFEKFTKVMPMPFFEIGLYLEGMNFIHDIDYNMIRNLIGEALKWQSDPENLKPKVRQAQVEEFVAKHTRDRFKIIKRVPDASNLAPFGSLNTMGAPLLPSLSLPPLPPPPAKHILKPLTATTLETQANEAKIRLCEAWPEIQELPNSEEEYDVPIVKPKYGRNDIERRRMEYARVQQVNKMWEKLGGKVDFKDDYGADRQQTPRKKVVFLEEVTERIFDRDLCLSPGMENEMFGHEDDWSGIIGDLGQGNGSVGGAGYRNGGYCSRNDGYKYRSQDYGRKNDVYGQVNDDEEEEETSAEGEGMWGLKSQPYTSKHYAQDQKSKTDDDKDRNVGGFGPKNDYFGHNNRETDQRRDEKGQKHDGNGLKDAKIKEEEDDNDEKEVELDQFDSFDEEDYIIFEKYGVFGEADDGFGKENHVSEVKNEVFGKGKYNAGKDDYPNQNPVRHDKNYVNHDRRDANRGRRAGYGNNWSRSYGNQPQKEFEWSQDKFMEWPKESFYTIRYKSEVKKSGIYQEDEDSDEGGVNNTKNGDNGIDGEGDRRRMGIKNDVFGQQGLKNDMFDQQGIKNDVFDQKVVMNEARINNRGQGNMTRYDALKQKLFKNTTPNPNPPTFYNYNARKQWDSYTMARRDFNNNKVVQKDSSNQQMGRDEGTKKDLQWRQ</sequence>
<dbReference type="EMBL" id="CAJFCW020000003">
    <property type="protein sequence ID" value="CAG9100978.1"/>
    <property type="molecule type" value="Genomic_DNA"/>
</dbReference>
<feature type="compositionally biased region" description="Basic and acidic residues" evidence="5">
    <location>
        <begin position="602"/>
        <end position="629"/>
    </location>
</feature>
<evidence type="ECO:0000256" key="4">
    <source>
        <dbReference type="PROSITE-ProRule" id="PRU10141"/>
    </source>
</evidence>
<feature type="compositionally biased region" description="Acidic residues" evidence="5">
    <location>
        <begin position="630"/>
        <end position="640"/>
    </location>
</feature>
<dbReference type="Pfam" id="PF00069">
    <property type="entry name" value="Pkinase"/>
    <property type="match status" value="1"/>
</dbReference>
<feature type="compositionally biased region" description="Basic and acidic residues" evidence="5">
    <location>
        <begin position="573"/>
        <end position="588"/>
    </location>
</feature>
<dbReference type="SUPFAM" id="SSF56112">
    <property type="entry name" value="Protein kinase-like (PK-like)"/>
    <property type="match status" value="1"/>
</dbReference>
<feature type="region of interest" description="Disordered" evidence="5">
    <location>
        <begin position="545"/>
        <end position="640"/>
    </location>
</feature>
<feature type="region of interest" description="Disordered" evidence="5">
    <location>
        <begin position="887"/>
        <end position="915"/>
    </location>
</feature>
<name>A0A811KCK3_9BILA</name>
<reference evidence="7" key="1">
    <citation type="submission" date="2020-09" db="EMBL/GenBank/DDBJ databases">
        <authorList>
            <person name="Kikuchi T."/>
        </authorList>
    </citation>
    <scope>NUCLEOTIDE SEQUENCE</scope>
    <source>
        <strain evidence="7">SH1</strain>
    </source>
</reference>
<evidence type="ECO:0000259" key="6">
    <source>
        <dbReference type="PROSITE" id="PS50011"/>
    </source>
</evidence>
<gene>
    <name evidence="7" type="ORF">BOKJ2_LOCUS5120</name>
</gene>
<comment type="caution">
    <text evidence="7">The sequence shown here is derived from an EMBL/GenBank/DDBJ whole genome shotgun (WGS) entry which is preliminary data.</text>
</comment>
<feature type="compositionally biased region" description="Basic and acidic residues" evidence="5">
    <location>
        <begin position="902"/>
        <end position="915"/>
    </location>
</feature>
<dbReference type="InterPro" id="IPR050235">
    <property type="entry name" value="CK1_Ser-Thr_kinase"/>
</dbReference>
<evidence type="ECO:0000256" key="2">
    <source>
        <dbReference type="ARBA" id="ARBA00022741"/>
    </source>
</evidence>
<keyword evidence="8" id="KW-1185">Reference proteome</keyword>
<dbReference type="PROSITE" id="PS00108">
    <property type="entry name" value="PROTEIN_KINASE_ST"/>
    <property type="match status" value="1"/>
</dbReference>
<feature type="domain" description="Protein kinase" evidence="6">
    <location>
        <begin position="35"/>
        <end position="321"/>
    </location>
</feature>
<accession>A0A811KCK3</accession>
<feature type="binding site" evidence="4">
    <location>
        <position position="64"/>
    </location>
    <ligand>
        <name>ATP</name>
        <dbReference type="ChEBI" id="CHEBI:30616"/>
    </ligand>
</feature>
<evidence type="ECO:0000313" key="7">
    <source>
        <dbReference type="EMBL" id="CAD5213493.1"/>
    </source>
</evidence>
<dbReference type="PANTHER" id="PTHR11909">
    <property type="entry name" value="CASEIN KINASE-RELATED"/>
    <property type="match status" value="1"/>
</dbReference>
<dbReference type="EMBL" id="CAJFDH010000003">
    <property type="protein sequence ID" value="CAD5213493.1"/>
    <property type="molecule type" value="Genomic_DNA"/>
</dbReference>
<dbReference type="AlphaFoldDB" id="A0A811KCK3"/>
<evidence type="ECO:0000256" key="3">
    <source>
        <dbReference type="ARBA" id="ARBA00022840"/>
    </source>
</evidence>
<proteinExistence type="predicted"/>
<dbReference type="Gene3D" id="1.10.510.10">
    <property type="entry name" value="Transferase(Phosphotransferase) domain 1"/>
    <property type="match status" value="1"/>
</dbReference>
<dbReference type="PROSITE" id="PS50011">
    <property type="entry name" value="PROTEIN_KINASE_DOM"/>
    <property type="match status" value="1"/>
</dbReference>
<dbReference type="EC" id="2.7.11.1" evidence="1"/>
<feature type="compositionally biased region" description="Acidic residues" evidence="5">
    <location>
        <begin position="545"/>
        <end position="555"/>
    </location>
</feature>
<dbReference type="InterPro" id="IPR000719">
    <property type="entry name" value="Prot_kinase_dom"/>
</dbReference>
<feature type="compositionally biased region" description="Polar residues" evidence="5">
    <location>
        <begin position="888"/>
        <end position="901"/>
    </location>
</feature>
<dbReference type="InterPro" id="IPR011009">
    <property type="entry name" value="Kinase-like_dom_sf"/>
</dbReference>
<organism evidence="7 8">
    <name type="scientific">Bursaphelenchus okinawaensis</name>
    <dbReference type="NCBI Taxonomy" id="465554"/>
    <lineage>
        <taxon>Eukaryota</taxon>
        <taxon>Metazoa</taxon>
        <taxon>Ecdysozoa</taxon>
        <taxon>Nematoda</taxon>
        <taxon>Chromadorea</taxon>
        <taxon>Rhabditida</taxon>
        <taxon>Tylenchina</taxon>
        <taxon>Tylenchomorpha</taxon>
        <taxon>Aphelenchoidea</taxon>
        <taxon>Aphelenchoididae</taxon>
        <taxon>Bursaphelenchus</taxon>
    </lineage>
</organism>
<dbReference type="Proteomes" id="UP000783686">
    <property type="component" value="Unassembled WGS sequence"/>
</dbReference>
<dbReference type="GO" id="GO:0004674">
    <property type="term" value="F:protein serine/threonine kinase activity"/>
    <property type="evidence" value="ECO:0007669"/>
    <property type="project" value="UniProtKB-EC"/>
</dbReference>
<dbReference type="InterPro" id="IPR008271">
    <property type="entry name" value="Ser/Thr_kinase_AS"/>
</dbReference>
<keyword evidence="2 4" id="KW-0547">Nucleotide-binding</keyword>